<dbReference type="Ensembl" id="ENSANAT00000024081.1">
    <property type="protein sequence ID" value="ENSANAP00000006313.1"/>
    <property type="gene ID" value="ENSANAG00000021232.1"/>
</dbReference>
<name>A0A2K5CC97_AOTNA</name>
<dbReference type="GeneTree" id="ENSGT00940000162000"/>
<reference evidence="1" key="1">
    <citation type="submission" date="2025-08" db="UniProtKB">
        <authorList>
            <consortium name="Ensembl"/>
        </authorList>
    </citation>
    <scope>IDENTIFICATION</scope>
</reference>
<gene>
    <name evidence="1" type="primary">ZNF74</name>
</gene>
<evidence type="ECO:0000313" key="1">
    <source>
        <dbReference type="Ensembl" id="ENSANAP00000006313.1"/>
    </source>
</evidence>
<protein>
    <submittedName>
        <fullName evidence="1">Zinc finger protein 74</fullName>
    </submittedName>
</protein>
<organism evidence="1 2">
    <name type="scientific">Aotus nancymaae</name>
    <name type="common">Ma's night monkey</name>
    <dbReference type="NCBI Taxonomy" id="37293"/>
    <lineage>
        <taxon>Eukaryota</taxon>
        <taxon>Metazoa</taxon>
        <taxon>Chordata</taxon>
        <taxon>Craniata</taxon>
        <taxon>Vertebrata</taxon>
        <taxon>Euteleostomi</taxon>
        <taxon>Mammalia</taxon>
        <taxon>Eutheria</taxon>
        <taxon>Euarchontoglires</taxon>
        <taxon>Primates</taxon>
        <taxon>Haplorrhini</taxon>
        <taxon>Platyrrhini</taxon>
        <taxon>Aotidae</taxon>
        <taxon>Aotus</taxon>
    </lineage>
</organism>
<dbReference type="Proteomes" id="UP000233020">
    <property type="component" value="Unplaced"/>
</dbReference>
<evidence type="ECO:0000313" key="2">
    <source>
        <dbReference type="Proteomes" id="UP000233020"/>
    </source>
</evidence>
<keyword evidence="2" id="KW-1185">Reference proteome</keyword>
<accession>A0A2K5CC97</accession>
<dbReference type="PROSITE" id="PS51257">
    <property type="entry name" value="PROKAR_LIPOPROTEIN"/>
    <property type="match status" value="1"/>
</dbReference>
<proteinExistence type="predicted"/>
<dbReference type="AlphaFoldDB" id="A0A2K5CC97"/>
<reference evidence="1" key="2">
    <citation type="submission" date="2025-09" db="UniProtKB">
        <authorList>
            <consortium name="Ensembl"/>
        </authorList>
    </citation>
    <scope>IDENTIFICATION</scope>
</reference>
<sequence length="212" mass="21382">MAPGRGTLGLALVSGHGSFLSGSCFFPERESRGYIGLGSSGSQVQGISEFQGCGCGLHPGGVGSARLPSEGIVLGCDVGELPEPSCPRASTAQARRDLPSGTRRGAMVRAEGRPWRALSRMGDEGGALSTAGHVQRRTGPGAHLGVAPGRGAGMGSPGLCSAEESGCALGARTCQRLGRPYRGIPPQMCPLCPAARSRGGALSGHTQGRPGH</sequence>